<reference evidence="8" key="1">
    <citation type="journal article" date="2023" name="Science">
        <title>Genome structures resolve the early diversification of teleost fishes.</title>
        <authorList>
            <person name="Parey E."/>
            <person name="Louis A."/>
            <person name="Montfort J."/>
            <person name="Bouchez O."/>
            <person name="Roques C."/>
            <person name="Iampietro C."/>
            <person name="Lluch J."/>
            <person name="Castinel A."/>
            <person name="Donnadieu C."/>
            <person name="Desvignes T."/>
            <person name="Floi Bucao C."/>
            <person name="Jouanno E."/>
            <person name="Wen M."/>
            <person name="Mejri S."/>
            <person name="Dirks R."/>
            <person name="Jansen H."/>
            <person name="Henkel C."/>
            <person name="Chen W.J."/>
            <person name="Zahm M."/>
            <person name="Cabau C."/>
            <person name="Klopp C."/>
            <person name="Thompson A.W."/>
            <person name="Robinson-Rechavi M."/>
            <person name="Braasch I."/>
            <person name="Lecointre G."/>
            <person name="Bobe J."/>
            <person name="Postlethwait J.H."/>
            <person name="Berthelot C."/>
            <person name="Roest Crollius H."/>
            <person name="Guiguen Y."/>
        </authorList>
    </citation>
    <scope>NUCLEOTIDE SEQUENCE</scope>
    <source>
        <strain evidence="8">NC1722</strain>
    </source>
</reference>
<keyword evidence="9" id="KW-1185">Reference proteome</keyword>
<organism evidence="8 9">
    <name type="scientific">Aldrovandia affinis</name>
    <dbReference type="NCBI Taxonomy" id="143900"/>
    <lineage>
        <taxon>Eukaryota</taxon>
        <taxon>Metazoa</taxon>
        <taxon>Chordata</taxon>
        <taxon>Craniata</taxon>
        <taxon>Vertebrata</taxon>
        <taxon>Euteleostomi</taxon>
        <taxon>Actinopterygii</taxon>
        <taxon>Neopterygii</taxon>
        <taxon>Teleostei</taxon>
        <taxon>Notacanthiformes</taxon>
        <taxon>Halosauridae</taxon>
        <taxon>Aldrovandia</taxon>
    </lineage>
</organism>
<proteinExistence type="inferred from homology"/>
<dbReference type="InterPro" id="IPR047106">
    <property type="entry name" value="NFIL3-like_bZIP"/>
</dbReference>
<feature type="region of interest" description="Disordered" evidence="6">
    <location>
        <begin position="39"/>
        <end position="67"/>
    </location>
</feature>
<dbReference type="GO" id="GO:0003700">
    <property type="term" value="F:DNA-binding transcription factor activity"/>
    <property type="evidence" value="ECO:0007669"/>
    <property type="project" value="InterPro"/>
</dbReference>
<evidence type="ECO:0000256" key="6">
    <source>
        <dbReference type="SAM" id="MobiDB-lite"/>
    </source>
</evidence>
<sequence>MEPAFSLPLLGETSLVPLGGGLTPKGLRTSCQLRRQREFMPDEKKDASYWEKRRKNNEAAKRSREKRRVSDSVLEVRLAVLSEENMHLHAELLALRLRLGLLGPRACHQPGLLPLALPGPLPNCPPSQLDRHHYWGSRASALPPYHNPFPQSTHIGASFAPAHSPAGRRYPYLFDKYAPAHMPLLLCPLQPPPSTPVPWAGLPPPRPTLVPRTSSDEEDGEQQVPAALEADPRTALPHKLRLKARGPQGWPELDGPRKKPEAVSSPLAKRLCVSD</sequence>
<keyword evidence="5" id="KW-0539">Nucleus</keyword>
<evidence type="ECO:0000313" key="8">
    <source>
        <dbReference type="EMBL" id="KAJ8419069.1"/>
    </source>
</evidence>
<feature type="region of interest" description="Disordered" evidence="6">
    <location>
        <begin position="196"/>
        <end position="275"/>
    </location>
</feature>
<dbReference type="PANTHER" id="PTHR15284">
    <property type="entry name" value="NUCLEAR FACTOR INTERLEUKIN-3-REGULATED PROTEIN"/>
    <property type="match status" value="1"/>
</dbReference>
<dbReference type="EMBL" id="JAINUG010000001">
    <property type="protein sequence ID" value="KAJ8419069.1"/>
    <property type="molecule type" value="Genomic_DNA"/>
</dbReference>
<dbReference type="Pfam" id="PF07716">
    <property type="entry name" value="bZIP_2"/>
    <property type="match status" value="1"/>
</dbReference>
<comment type="similarity">
    <text evidence="1">Belongs to the bZIP family. NFIL3 subfamily.</text>
</comment>
<dbReference type="InterPro" id="IPR004827">
    <property type="entry name" value="bZIP"/>
</dbReference>
<dbReference type="Proteomes" id="UP001221898">
    <property type="component" value="Unassembled WGS sequence"/>
</dbReference>
<accession>A0AAD7X5D8</accession>
<dbReference type="SUPFAM" id="SSF57959">
    <property type="entry name" value="Leucine zipper domain"/>
    <property type="match status" value="1"/>
</dbReference>
<dbReference type="CDD" id="cd14694">
    <property type="entry name" value="bZIP_NFIL3"/>
    <property type="match status" value="1"/>
</dbReference>
<keyword evidence="4" id="KW-0804">Transcription</keyword>
<feature type="compositionally biased region" description="Basic and acidic residues" evidence="6">
    <location>
        <begin position="39"/>
        <end position="62"/>
    </location>
</feature>
<evidence type="ECO:0000256" key="3">
    <source>
        <dbReference type="ARBA" id="ARBA00023125"/>
    </source>
</evidence>
<dbReference type="GO" id="GO:0005634">
    <property type="term" value="C:nucleus"/>
    <property type="evidence" value="ECO:0007669"/>
    <property type="project" value="TreeGrafter"/>
</dbReference>
<dbReference type="FunFam" id="1.20.5.170:FF:000025">
    <property type="entry name" value="nuclear factor interleukin-3-regulated protein-like"/>
    <property type="match status" value="1"/>
</dbReference>
<keyword evidence="3" id="KW-0238">DNA-binding</keyword>
<feature type="compositionally biased region" description="Pro residues" evidence="6">
    <location>
        <begin position="196"/>
        <end position="208"/>
    </location>
</feature>
<dbReference type="PROSITE" id="PS00036">
    <property type="entry name" value="BZIP_BASIC"/>
    <property type="match status" value="1"/>
</dbReference>
<dbReference type="InterPro" id="IPR046347">
    <property type="entry name" value="bZIP_sf"/>
</dbReference>
<dbReference type="GO" id="GO:0007623">
    <property type="term" value="P:circadian rhythm"/>
    <property type="evidence" value="ECO:0007669"/>
    <property type="project" value="TreeGrafter"/>
</dbReference>
<dbReference type="PROSITE" id="PS50217">
    <property type="entry name" value="BZIP"/>
    <property type="match status" value="1"/>
</dbReference>
<name>A0AAD7X5D8_9TELE</name>
<dbReference type="GO" id="GO:0003677">
    <property type="term" value="F:DNA binding"/>
    <property type="evidence" value="ECO:0007669"/>
    <property type="project" value="UniProtKB-KW"/>
</dbReference>
<evidence type="ECO:0000259" key="7">
    <source>
        <dbReference type="PROSITE" id="PS50217"/>
    </source>
</evidence>
<protein>
    <recommendedName>
        <fullName evidence="7">BZIP domain-containing protein</fullName>
    </recommendedName>
</protein>
<evidence type="ECO:0000256" key="2">
    <source>
        <dbReference type="ARBA" id="ARBA00023015"/>
    </source>
</evidence>
<dbReference type="AlphaFoldDB" id="A0AAD7X5D8"/>
<dbReference type="PANTHER" id="PTHR15284:SF1">
    <property type="entry name" value="NUCLEAR FACTOR INTERLEUKIN-3-REGULATED PROTEIN"/>
    <property type="match status" value="1"/>
</dbReference>
<evidence type="ECO:0000313" key="9">
    <source>
        <dbReference type="Proteomes" id="UP001221898"/>
    </source>
</evidence>
<keyword evidence="2" id="KW-0805">Transcription regulation</keyword>
<evidence type="ECO:0000256" key="1">
    <source>
        <dbReference type="ARBA" id="ARBA00006079"/>
    </source>
</evidence>
<comment type="caution">
    <text evidence="8">The sequence shown here is derived from an EMBL/GenBank/DDBJ whole genome shotgun (WGS) entry which is preliminary data.</text>
</comment>
<dbReference type="InterPro" id="IPR047229">
    <property type="entry name" value="NFIL3-like"/>
</dbReference>
<dbReference type="SMART" id="SM00338">
    <property type="entry name" value="BRLZ"/>
    <property type="match status" value="1"/>
</dbReference>
<evidence type="ECO:0000256" key="5">
    <source>
        <dbReference type="ARBA" id="ARBA00023242"/>
    </source>
</evidence>
<gene>
    <name evidence="8" type="ORF">AAFF_G00005680</name>
</gene>
<dbReference type="Gene3D" id="1.20.5.170">
    <property type="match status" value="1"/>
</dbReference>
<evidence type="ECO:0000256" key="4">
    <source>
        <dbReference type="ARBA" id="ARBA00023163"/>
    </source>
</evidence>
<feature type="domain" description="BZIP" evidence="7">
    <location>
        <begin position="46"/>
        <end position="96"/>
    </location>
</feature>